<evidence type="ECO:0000256" key="4">
    <source>
        <dbReference type="ARBA" id="ARBA00022679"/>
    </source>
</evidence>
<comment type="subcellular location">
    <subcellularLocation>
        <location evidence="2">Host nucleus</location>
    </subcellularLocation>
</comment>
<evidence type="ECO:0000256" key="6">
    <source>
        <dbReference type="ARBA" id="ARBA00022705"/>
    </source>
</evidence>
<keyword evidence="5" id="KW-0548">Nucleotidyltransferase</keyword>
<organism evidence="20">
    <name type="scientific">Cruciviridae sp</name>
    <dbReference type="NCBI Taxonomy" id="1955495"/>
    <lineage>
        <taxon>Viruses</taxon>
        <taxon>Cruciviruses</taxon>
    </lineage>
</organism>
<sequence length="420" mass="47642">MTWHTWNHYCSEHDLMEAVPAETTNGQAKHWCFTLNHPTDLDRAQVTALQPVADYYIFGEEIGENGNPHLQGFVSFKKKCRFATVKKLLPRAHLQTKRGTVGQAVAYCKKGAQPHAEWKELGPGGPTYGHGAVVVEWGDVPEEQGVAGGRKNAERWKETKDLAVAGNLDSIEPEIYIRHYATLKRIKADSRPIPPDLNWPAGSPPNEWIYGVTGCGKSRAARQENPGCYLKMNNKWWENYEDEDVVLIEDVGKSHEWMGDFLKIWADRYGFRAEIKHLSVVLRPKRIIVTSNYHPADIWPDVNVVDPLLRRFRIRHMLLPPDVAPVAAPYNGGFILDDEDATQQMDEIVVPPPPSKKRKLAASNYLVKKPLYRQNAQGNLVPWTDTQKKLAWKARVDEIDIDEDSEEDLSEDSETSSDCE</sequence>
<dbReference type="GO" id="GO:0000166">
    <property type="term" value="F:nucleotide binding"/>
    <property type="evidence" value="ECO:0007669"/>
    <property type="project" value="UniProtKB-KW"/>
</dbReference>
<keyword evidence="10" id="KW-0255">Endonuclease</keyword>
<evidence type="ECO:0000256" key="15">
    <source>
        <dbReference type="ARBA" id="ARBA00030754"/>
    </source>
</evidence>
<evidence type="ECO:0000256" key="14">
    <source>
        <dbReference type="ARBA" id="ARBA00023268"/>
    </source>
</evidence>
<comment type="catalytic activity">
    <reaction evidence="17">
        <text>ATP + H2O = ADP + phosphate + H(+)</text>
        <dbReference type="Rhea" id="RHEA:13065"/>
        <dbReference type="ChEBI" id="CHEBI:15377"/>
        <dbReference type="ChEBI" id="CHEBI:15378"/>
        <dbReference type="ChEBI" id="CHEBI:30616"/>
        <dbReference type="ChEBI" id="CHEBI:43474"/>
        <dbReference type="ChEBI" id="CHEBI:456216"/>
    </reaction>
</comment>
<protein>
    <recommendedName>
        <fullName evidence="15">ATP-dependent helicase Rep</fullName>
    </recommendedName>
    <alternativeName>
        <fullName evidence="16">RepP</fullName>
    </alternativeName>
</protein>
<dbReference type="Pfam" id="PF00910">
    <property type="entry name" value="RNA_helicase"/>
    <property type="match status" value="1"/>
</dbReference>
<comment type="cofactor">
    <cofactor evidence="1">
        <name>Mn(2+)</name>
        <dbReference type="ChEBI" id="CHEBI:29035"/>
    </cofactor>
</comment>
<keyword evidence="13" id="KW-0238">DNA-binding</keyword>
<dbReference type="GO" id="GO:0004519">
    <property type="term" value="F:endonuclease activity"/>
    <property type="evidence" value="ECO:0007669"/>
    <property type="project" value="UniProtKB-KW"/>
</dbReference>
<keyword evidence="9" id="KW-0547">Nucleotide-binding</keyword>
<dbReference type="InterPro" id="IPR000605">
    <property type="entry name" value="Helicase_SF3_ssDNA/RNA_vir"/>
</dbReference>
<dbReference type="Gene3D" id="3.40.1310.20">
    <property type="match status" value="1"/>
</dbReference>
<dbReference type="GO" id="GO:0016787">
    <property type="term" value="F:hydrolase activity"/>
    <property type="evidence" value="ECO:0007669"/>
    <property type="project" value="UniProtKB-KW"/>
</dbReference>
<dbReference type="GO" id="GO:0003723">
    <property type="term" value="F:RNA binding"/>
    <property type="evidence" value="ECO:0007669"/>
    <property type="project" value="InterPro"/>
</dbReference>
<dbReference type="EMBL" id="KX388520">
    <property type="protein sequence ID" value="AQU11776.1"/>
    <property type="molecule type" value="Genomic_DNA"/>
</dbReference>
<name>A0A1S6LVK7_9VIRU</name>
<dbReference type="GO" id="GO:0046872">
    <property type="term" value="F:metal ion binding"/>
    <property type="evidence" value="ECO:0007669"/>
    <property type="project" value="UniProtKB-KW"/>
</dbReference>
<evidence type="ECO:0000256" key="11">
    <source>
        <dbReference type="ARBA" id="ARBA00022801"/>
    </source>
</evidence>
<evidence type="ECO:0000256" key="5">
    <source>
        <dbReference type="ARBA" id="ARBA00022695"/>
    </source>
</evidence>
<keyword evidence="12" id="KW-0190">Covalent protein-DNA linkage</keyword>
<evidence type="ECO:0000256" key="3">
    <source>
        <dbReference type="ARBA" id="ARBA00008545"/>
    </source>
</evidence>
<feature type="domain" description="CRESS-DNA virus Rep endonuclease" evidence="19">
    <location>
        <begin position="25"/>
        <end position="124"/>
    </location>
</feature>
<evidence type="ECO:0000256" key="13">
    <source>
        <dbReference type="ARBA" id="ARBA00023125"/>
    </source>
</evidence>
<dbReference type="GO" id="GO:0016779">
    <property type="term" value="F:nucleotidyltransferase activity"/>
    <property type="evidence" value="ECO:0007669"/>
    <property type="project" value="UniProtKB-KW"/>
</dbReference>
<dbReference type="GO" id="GO:0003677">
    <property type="term" value="F:DNA binding"/>
    <property type="evidence" value="ECO:0007669"/>
    <property type="project" value="UniProtKB-KW"/>
</dbReference>
<evidence type="ECO:0000256" key="10">
    <source>
        <dbReference type="ARBA" id="ARBA00022759"/>
    </source>
</evidence>
<evidence type="ECO:0000256" key="1">
    <source>
        <dbReference type="ARBA" id="ARBA00001936"/>
    </source>
</evidence>
<evidence type="ECO:0000259" key="19">
    <source>
        <dbReference type="PROSITE" id="PS52020"/>
    </source>
</evidence>
<keyword evidence="11" id="KW-0378">Hydrolase</keyword>
<feature type="region of interest" description="Disordered" evidence="18">
    <location>
        <begin position="401"/>
        <end position="420"/>
    </location>
</feature>
<reference evidence="20" key="1">
    <citation type="journal article" date="2016" name="Virus Evol.">
        <title>Diversity and comparative genomics of chimeric viruses in Sphagnum-dominated peatlands.</title>
        <authorList>
            <person name="Quaiser A."/>
            <person name="Krupovic M."/>
            <person name="Dufresne A."/>
            <person name="Francez A.J."/>
            <person name="Roux S."/>
        </authorList>
    </citation>
    <scope>NUCLEOTIDE SEQUENCE</scope>
    <source>
        <strain evidence="20">CRUV-41-F</strain>
    </source>
</reference>
<dbReference type="InterPro" id="IPR027417">
    <property type="entry name" value="P-loop_NTPase"/>
</dbReference>
<evidence type="ECO:0000256" key="17">
    <source>
        <dbReference type="ARBA" id="ARBA00049360"/>
    </source>
</evidence>
<dbReference type="InterPro" id="IPR049912">
    <property type="entry name" value="CRESS_DNA_REP"/>
</dbReference>
<dbReference type="PROSITE" id="PS52020">
    <property type="entry name" value="CRESS_DNA_REP"/>
    <property type="match status" value="1"/>
</dbReference>
<keyword evidence="7" id="KW-0540">Nuclease</keyword>
<keyword evidence="8" id="KW-0479">Metal-binding</keyword>
<evidence type="ECO:0000256" key="12">
    <source>
        <dbReference type="ARBA" id="ARBA00023124"/>
    </source>
</evidence>
<evidence type="ECO:0000256" key="8">
    <source>
        <dbReference type="ARBA" id="ARBA00022723"/>
    </source>
</evidence>
<comment type="similarity">
    <text evidence="3">Belongs to the nanoviruses/circoviruses replication-associated protein family.</text>
</comment>
<proteinExistence type="inferred from homology"/>
<keyword evidence="14" id="KW-0511">Multifunctional enzyme</keyword>
<dbReference type="GO" id="GO:0003724">
    <property type="term" value="F:RNA helicase activity"/>
    <property type="evidence" value="ECO:0007669"/>
    <property type="project" value="InterPro"/>
</dbReference>
<dbReference type="GO" id="GO:0006260">
    <property type="term" value="P:DNA replication"/>
    <property type="evidence" value="ECO:0007669"/>
    <property type="project" value="UniProtKB-KW"/>
</dbReference>
<keyword evidence="6" id="KW-0235">DNA replication</keyword>
<dbReference type="Pfam" id="PF02407">
    <property type="entry name" value="Viral_Rep"/>
    <property type="match status" value="1"/>
</dbReference>
<evidence type="ECO:0000256" key="18">
    <source>
        <dbReference type="SAM" id="MobiDB-lite"/>
    </source>
</evidence>
<evidence type="ECO:0000256" key="16">
    <source>
        <dbReference type="ARBA" id="ARBA00032243"/>
    </source>
</evidence>
<dbReference type="SUPFAM" id="SSF52540">
    <property type="entry name" value="P-loop containing nucleoside triphosphate hydrolases"/>
    <property type="match status" value="1"/>
</dbReference>
<evidence type="ECO:0000256" key="2">
    <source>
        <dbReference type="ARBA" id="ARBA00004147"/>
    </source>
</evidence>
<evidence type="ECO:0000256" key="9">
    <source>
        <dbReference type="ARBA" id="ARBA00022741"/>
    </source>
</evidence>
<dbReference type="GO" id="GO:0042025">
    <property type="term" value="C:host cell nucleus"/>
    <property type="evidence" value="ECO:0007669"/>
    <property type="project" value="UniProtKB-SubCell"/>
</dbReference>
<keyword evidence="4" id="KW-0808">Transferase</keyword>
<accession>A0A1S6LVK7</accession>
<evidence type="ECO:0000313" key="20">
    <source>
        <dbReference type="EMBL" id="AQU11776.1"/>
    </source>
</evidence>
<evidence type="ECO:0000256" key="7">
    <source>
        <dbReference type="ARBA" id="ARBA00022722"/>
    </source>
</evidence>